<feature type="compositionally biased region" description="Basic residues" evidence="7">
    <location>
        <begin position="172"/>
        <end position="184"/>
    </location>
</feature>
<keyword evidence="10" id="KW-1185">Reference proteome</keyword>
<dbReference type="Pfam" id="PF08383">
    <property type="entry name" value="Maf_N"/>
    <property type="match status" value="1"/>
</dbReference>
<proteinExistence type="inferred from homology"/>
<keyword evidence="4" id="KW-0238">DNA-binding</keyword>
<evidence type="ECO:0000256" key="7">
    <source>
        <dbReference type="SAM" id="MobiDB-lite"/>
    </source>
</evidence>
<dbReference type="InterPro" id="IPR013592">
    <property type="entry name" value="Maf_TF_N"/>
</dbReference>
<comment type="similarity">
    <text evidence="1">Belongs to the bZIP family. Maf subfamily.</text>
</comment>
<dbReference type="InterPro" id="IPR046347">
    <property type="entry name" value="bZIP_sf"/>
</dbReference>
<keyword evidence="6" id="KW-0175">Coiled coil</keyword>
<feature type="coiled-coil region" evidence="6">
    <location>
        <begin position="265"/>
        <end position="306"/>
    </location>
</feature>
<dbReference type="Ensembl" id="ENSOKIT00005088580.1">
    <property type="protein sequence ID" value="ENSOKIP00005082997.1"/>
    <property type="gene ID" value="ENSOKIG00005036008.1"/>
</dbReference>
<evidence type="ECO:0000256" key="3">
    <source>
        <dbReference type="ARBA" id="ARBA00023015"/>
    </source>
</evidence>
<protein>
    <recommendedName>
        <fullName evidence="2">Transcription factor Maf</fullName>
    </recommendedName>
</protein>
<dbReference type="SUPFAM" id="SSF57959">
    <property type="entry name" value="Leucine zipper domain"/>
    <property type="match status" value="1"/>
</dbReference>
<feature type="compositionally biased region" description="Low complexity" evidence="7">
    <location>
        <begin position="72"/>
        <end position="82"/>
    </location>
</feature>
<evidence type="ECO:0000259" key="8">
    <source>
        <dbReference type="PROSITE" id="PS50217"/>
    </source>
</evidence>
<evidence type="ECO:0000256" key="1">
    <source>
        <dbReference type="ARBA" id="ARBA00008500"/>
    </source>
</evidence>
<dbReference type="Pfam" id="PF03131">
    <property type="entry name" value="bZIP_Maf"/>
    <property type="match status" value="1"/>
</dbReference>
<evidence type="ECO:0000256" key="5">
    <source>
        <dbReference type="ARBA" id="ARBA00023163"/>
    </source>
</evidence>
<keyword evidence="3" id="KW-0805">Transcription regulation</keyword>
<evidence type="ECO:0000313" key="9">
    <source>
        <dbReference type="Ensembl" id="ENSOKIP00005082997.1"/>
    </source>
</evidence>
<gene>
    <name evidence="9" type="primary">MAF</name>
</gene>
<accession>A0A8C7MW90</accession>
<dbReference type="SMART" id="SM00338">
    <property type="entry name" value="BRLZ"/>
    <property type="match status" value="1"/>
</dbReference>
<dbReference type="PROSITE" id="PS50217">
    <property type="entry name" value="BZIP"/>
    <property type="match status" value="1"/>
</dbReference>
<dbReference type="FunFam" id="1.20.5.170:FF:000016">
    <property type="entry name" value="MAF bZIP transcription factor"/>
    <property type="match status" value="1"/>
</dbReference>
<dbReference type="AlphaFoldDB" id="A0A8C7MW90"/>
<evidence type="ECO:0000256" key="6">
    <source>
        <dbReference type="SAM" id="Coils"/>
    </source>
</evidence>
<dbReference type="PANTHER" id="PTHR10129:SF9">
    <property type="entry name" value="TRANSCRIPTION FACTOR MAF"/>
    <property type="match status" value="1"/>
</dbReference>
<dbReference type="GO" id="GO:0000978">
    <property type="term" value="F:RNA polymerase II cis-regulatory region sequence-specific DNA binding"/>
    <property type="evidence" value="ECO:0007669"/>
    <property type="project" value="TreeGrafter"/>
</dbReference>
<dbReference type="CDD" id="cd14718">
    <property type="entry name" value="bZIP_Maf_large"/>
    <property type="match status" value="1"/>
</dbReference>
<dbReference type="InterPro" id="IPR008917">
    <property type="entry name" value="TF_DNA-bd_sf"/>
</dbReference>
<dbReference type="InterPro" id="IPR024874">
    <property type="entry name" value="Transcription_factor_Maf_fam"/>
</dbReference>
<dbReference type="Gene3D" id="1.20.5.170">
    <property type="match status" value="1"/>
</dbReference>
<dbReference type="GeneTree" id="ENSGT00940000161531"/>
<name>A0A8C7MW90_ONCKI</name>
<feature type="region of interest" description="Disordered" evidence="7">
    <location>
        <begin position="167"/>
        <end position="208"/>
    </location>
</feature>
<dbReference type="Proteomes" id="UP000694557">
    <property type="component" value="Unassembled WGS sequence"/>
</dbReference>
<feature type="domain" description="BZIP" evidence="8">
    <location>
        <begin position="240"/>
        <end position="303"/>
    </location>
</feature>
<reference evidence="9" key="2">
    <citation type="submission" date="2025-09" db="UniProtKB">
        <authorList>
            <consortium name="Ensembl"/>
        </authorList>
    </citation>
    <scope>IDENTIFICATION</scope>
</reference>
<dbReference type="InterPro" id="IPR004827">
    <property type="entry name" value="bZIP"/>
</dbReference>
<dbReference type="SUPFAM" id="SSF47454">
    <property type="entry name" value="A DNA-binding domain in eukaryotic transcription factors"/>
    <property type="match status" value="1"/>
</dbReference>
<keyword evidence="5" id="KW-0804">Transcription</keyword>
<feature type="region of interest" description="Disordered" evidence="7">
    <location>
        <begin position="35"/>
        <end position="84"/>
    </location>
</feature>
<evidence type="ECO:0000256" key="4">
    <source>
        <dbReference type="ARBA" id="ARBA00023125"/>
    </source>
</evidence>
<dbReference type="GO" id="GO:0005634">
    <property type="term" value="C:nucleus"/>
    <property type="evidence" value="ECO:0007669"/>
    <property type="project" value="TreeGrafter"/>
</dbReference>
<evidence type="ECO:0000313" key="10">
    <source>
        <dbReference type="Proteomes" id="UP000694557"/>
    </source>
</evidence>
<dbReference type="GO" id="GO:0000981">
    <property type="term" value="F:DNA-binding transcription factor activity, RNA polymerase II-specific"/>
    <property type="evidence" value="ECO:0007669"/>
    <property type="project" value="TreeGrafter"/>
</dbReference>
<feature type="compositionally biased region" description="Low complexity" evidence="7">
    <location>
        <begin position="54"/>
        <end position="65"/>
    </location>
</feature>
<dbReference type="PANTHER" id="PTHR10129">
    <property type="entry name" value="TRANSCRIPTION FACTOR MAF"/>
    <property type="match status" value="1"/>
</dbReference>
<sequence>MASELAMSNSDLPTSPLAMEYVNDFDLMKFEVKKEPVEPDRSISQCSRLITGGSLSSTPMSTPCSSVPPSPSFSAPSPGSGSEQKAHLEDFYWMSGYQQQLNPEALGFSPEDAVEALISSSHQLQSFDGYARGQQFAGSAGTGGGMAGEEMGSAAAVVSAVIAAAAAQNGGPHHHHHHHHHAGGHHPSTGVPSNASSAGSHQHMGHLDLDDRFSDDQLVTMSVRELNRHLRGVSKEEVIRLKQKRRTLKNRGYAQSCRYKRVQQRHVLEGEKTQLVQQVDHLKAEMSRLARERDAYKDKYEKLITNGFRENGSSSDNTPSSPEFFMEFGTKHCEGLHLPSVSSTLNSPLIPSSPLAVPSDIEPHSLHKAADALPFTCQARIMPGERQTGHLEFYLLLNGVLCVTRSCI</sequence>
<evidence type="ECO:0000256" key="2">
    <source>
        <dbReference type="ARBA" id="ARBA00017618"/>
    </source>
</evidence>
<feature type="compositionally biased region" description="Polar residues" evidence="7">
    <location>
        <begin position="190"/>
        <end position="200"/>
    </location>
</feature>
<dbReference type="InterPro" id="IPR004826">
    <property type="entry name" value="bZIP_Maf"/>
</dbReference>
<organism evidence="9 10">
    <name type="scientific">Oncorhynchus kisutch</name>
    <name type="common">Coho salmon</name>
    <name type="synonym">Salmo kisutch</name>
    <dbReference type="NCBI Taxonomy" id="8019"/>
    <lineage>
        <taxon>Eukaryota</taxon>
        <taxon>Metazoa</taxon>
        <taxon>Chordata</taxon>
        <taxon>Craniata</taxon>
        <taxon>Vertebrata</taxon>
        <taxon>Euteleostomi</taxon>
        <taxon>Actinopterygii</taxon>
        <taxon>Neopterygii</taxon>
        <taxon>Teleostei</taxon>
        <taxon>Protacanthopterygii</taxon>
        <taxon>Salmoniformes</taxon>
        <taxon>Salmonidae</taxon>
        <taxon>Salmoninae</taxon>
        <taxon>Oncorhynchus</taxon>
    </lineage>
</organism>
<reference evidence="9" key="1">
    <citation type="submission" date="2025-08" db="UniProtKB">
        <authorList>
            <consortium name="Ensembl"/>
        </authorList>
    </citation>
    <scope>IDENTIFICATION</scope>
</reference>